<dbReference type="AlphaFoldDB" id="A0A1R3RKT2"/>
<organism evidence="2 3">
    <name type="scientific">Aspergillus carbonarius (strain ITEM 5010)</name>
    <dbReference type="NCBI Taxonomy" id="602072"/>
    <lineage>
        <taxon>Eukaryota</taxon>
        <taxon>Fungi</taxon>
        <taxon>Dikarya</taxon>
        <taxon>Ascomycota</taxon>
        <taxon>Pezizomycotina</taxon>
        <taxon>Eurotiomycetes</taxon>
        <taxon>Eurotiomycetidae</taxon>
        <taxon>Eurotiales</taxon>
        <taxon>Aspergillaceae</taxon>
        <taxon>Aspergillus</taxon>
        <taxon>Aspergillus subgen. Circumdati</taxon>
    </lineage>
</organism>
<evidence type="ECO:0000256" key="1">
    <source>
        <dbReference type="SAM" id="MobiDB-lite"/>
    </source>
</evidence>
<evidence type="ECO:0000313" key="2">
    <source>
        <dbReference type="EMBL" id="OOF95073.1"/>
    </source>
</evidence>
<dbReference type="VEuPathDB" id="FungiDB:ASPCADRAFT_207602"/>
<gene>
    <name evidence="2" type="ORF">ASPCADRAFT_207602</name>
</gene>
<proteinExistence type="predicted"/>
<sequence>MGNPTTSVRAVGGHWAERRQALASFSLLRCWTAGLMTPSSNQEEAPKPPRNPTISSSELTKAPHSAFETNPKPVPTAGKGRYCSSVTA</sequence>
<protein>
    <submittedName>
        <fullName evidence="2">Uncharacterized protein</fullName>
    </submittedName>
</protein>
<keyword evidence="3" id="KW-1185">Reference proteome</keyword>
<feature type="region of interest" description="Disordered" evidence="1">
    <location>
        <begin position="37"/>
        <end position="88"/>
    </location>
</feature>
<reference evidence="3" key="1">
    <citation type="journal article" date="2017" name="Genome Biol.">
        <title>Comparative genomics reveals high biological diversity and specific adaptations in the industrially and medically important fungal genus Aspergillus.</title>
        <authorList>
            <person name="de Vries R.P."/>
            <person name="Riley R."/>
            <person name="Wiebenga A."/>
            <person name="Aguilar-Osorio G."/>
            <person name="Amillis S."/>
            <person name="Uchima C.A."/>
            <person name="Anderluh G."/>
            <person name="Asadollahi M."/>
            <person name="Askin M."/>
            <person name="Barry K."/>
            <person name="Battaglia E."/>
            <person name="Bayram O."/>
            <person name="Benocci T."/>
            <person name="Braus-Stromeyer S.A."/>
            <person name="Caldana C."/>
            <person name="Canovas D."/>
            <person name="Cerqueira G.C."/>
            <person name="Chen F."/>
            <person name="Chen W."/>
            <person name="Choi C."/>
            <person name="Clum A."/>
            <person name="Dos Santos R.A."/>
            <person name="Damasio A.R."/>
            <person name="Diallinas G."/>
            <person name="Emri T."/>
            <person name="Fekete E."/>
            <person name="Flipphi M."/>
            <person name="Freyberg S."/>
            <person name="Gallo A."/>
            <person name="Gournas C."/>
            <person name="Habgood R."/>
            <person name="Hainaut M."/>
            <person name="Harispe M.L."/>
            <person name="Henrissat B."/>
            <person name="Hilden K.S."/>
            <person name="Hope R."/>
            <person name="Hossain A."/>
            <person name="Karabika E."/>
            <person name="Karaffa L."/>
            <person name="Karanyi Z."/>
            <person name="Krasevec N."/>
            <person name="Kuo A."/>
            <person name="Kusch H."/>
            <person name="LaButti K."/>
            <person name="Lagendijk E.L."/>
            <person name="Lapidus A."/>
            <person name="Levasseur A."/>
            <person name="Lindquist E."/>
            <person name="Lipzen A."/>
            <person name="Logrieco A.F."/>
            <person name="MacCabe A."/>
            <person name="Maekelae M.R."/>
            <person name="Malavazi I."/>
            <person name="Melin P."/>
            <person name="Meyer V."/>
            <person name="Mielnichuk N."/>
            <person name="Miskei M."/>
            <person name="Molnar A.P."/>
            <person name="Mule G."/>
            <person name="Ngan C.Y."/>
            <person name="Orejas M."/>
            <person name="Orosz E."/>
            <person name="Ouedraogo J.P."/>
            <person name="Overkamp K.M."/>
            <person name="Park H.-S."/>
            <person name="Perrone G."/>
            <person name="Piumi F."/>
            <person name="Punt P.J."/>
            <person name="Ram A.F."/>
            <person name="Ramon A."/>
            <person name="Rauscher S."/>
            <person name="Record E."/>
            <person name="Riano-Pachon D.M."/>
            <person name="Robert V."/>
            <person name="Roehrig J."/>
            <person name="Ruller R."/>
            <person name="Salamov A."/>
            <person name="Salih N.S."/>
            <person name="Samson R.A."/>
            <person name="Sandor E."/>
            <person name="Sanguinetti M."/>
            <person name="Schuetze T."/>
            <person name="Sepcic K."/>
            <person name="Shelest E."/>
            <person name="Sherlock G."/>
            <person name="Sophianopoulou V."/>
            <person name="Squina F.M."/>
            <person name="Sun H."/>
            <person name="Susca A."/>
            <person name="Todd R.B."/>
            <person name="Tsang A."/>
            <person name="Unkles S.E."/>
            <person name="van de Wiele N."/>
            <person name="van Rossen-Uffink D."/>
            <person name="Oliveira J.V."/>
            <person name="Vesth T.C."/>
            <person name="Visser J."/>
            <person name="Yu J.-H."/>
            <person name="Zhou M."/>
            <person name="Andersen M.R."/>
            <person name="Archer D.B."/>
            <person name="Baker S.E."/>
            <person name="Benoit I."/>
            <person name="Brakhage A.A."/>
            <person name="Braus G.H."/>
            <person name="Fischer R."/>
            <person name="Frisvad J.C."/>
            <person name="Goldman G.H."/>
            <person name="Houbraken J."/>
            <person name="Oakley B."/>
            <person name="Pocsi I."/>
            <person name="Scazzocchio C."/>
            <person name="Seiboth B."/>
            <person name="vanKuyk P.A."/>
            <person name="Wortman J."/>
            <person name="Dyer P.S."/>
            <person name="Grigoriev I.V."/>
        </authorList>
    </citation>
    <scope>NUCLEOTIDE SEQUENCE [LARGE SCALE GENOMIC DNA]</scope>
    <source>
        <strain evidence="3">ITEM 5010</strain>
    </source>
</reference>
<dbReference type="EMBL" id="KV907500">
    <property type="protein sequence ID" value="OOF95073.1"/>
    <property type="molecule type" value="Genomic_DNA"/>
</dbReference>
<dbReference type="Proteomes" id="UP000188318">
    <property type="component" value="Unassembled WGS sequence"/>
</dbReference>
<evidence type="ECO:0000313" key="3">
    <source>
        <dbReference type="Proteomes" id="UP000188318"/>
    </source>
</evidence>
<accession>A0A1R3RKT2</accession>
<name>A0A1R3RKT2_ASPC5</name>